<dbReference type="eggNOG" id="COG0711">
    <property type="taxonomic scope" value="Bacteria"/>
</dbReference>
<feature type="region of interest" description="Disordered" evidence="2">
    <location>
        <begin position="244"/>
        <end position="387"/>
    </location>
</feature>
<evidence type="ECO:0000256" key="1">
    <source>
        <dbReference type="SAM" id="Coils"/>
    </source>
</evidence>
<dbReference type="Proteomes" id="UP000050867">
    <property type="component" value="Unassembled WGS sequence"/>
</dbReference>
<evidence type="ECO:0000256" key="2">
    <source>
        <dbReference type="SAM" id="MobiDB-lite"/>
    </source>
</evidence>
<comment type="caution">
    <text evidence="3">The sequence shown here is derived from an EMBL/GenBank/DDBJ whole genome shotgun (WGS) entry which is preliminary data.</text>
</comment>
<protein>
    <submittedName>
        <fullName evidence="3">Cell division initiation protein</fullName>
    </submittedName>
</protein>
<dbReference type="STRING" id="76728.AQ490_01850"/>
<dbReference type="OrthoDB" id="3291843at2"/>
<evidence type="ECO:0000313" key="4">
    <source>
        <dbReference type="Proteomes" id="UP000050867"/>
    </source>
</evidence>
<evidence type="ECO:0000313" key="3">
    <source>
        <dbReference type="EMBL" id="KRV50982.1"/>
    </source>
</evidence>
<feature type="compositionally biased region" description="Low complexity" evidence="2">
    <location>
        <begin position="256"/>
        <end position="311"/>
    </location>
</feature>
<proteinExistence type="predicted"/>
<dbReference type="CDD" id="cd06503">
    <property type="entry name" value="ATP-synt_Fo_b"/>
    <property type="match status" value="1"/>
</dbReference>
<reference evidence="3 4" key="1">
    <citation type="submission" date="2015-10" db="EMBL/GenBank/DDBJ databases">
        <title>Draft genome sequence of pyrrolomycin-producing Streptomyces vitaminophilus.</title>
        <authorList>
            <person name="Graham D.E."/>
            <person name="Mahan K.M."/>
            <person name="Klingeman D.M."/>
            <person name="Hettich R.L."/>
            <person name="Parry R.J."/>
        </authorList>
    </citation>
    <scope>NUCLEOTIDE SEQUENCE [LARGE SCALE GENOMIC DNA]</scope>
    <source>
        <strain evidence="3 4">ATCC 31673</strain>
    </source>
</reference>
<keyword evidence="4" id="KW-1185">Reference proteome</keyword>
<dbReference type="AlphaFoldDB" id="A0A0T6LY92"/>
<name>A0A0T6LY92_WENVI</name>
<dbReference type="EMBL" id="LLZU01000002">
    <property type="protein sequence ID" value="KRV50982.1"/>
    <property type="molecule type" value="Genomic_DNA"/>
</dbReference>
<accession>A0A0T6LY92</accession>
<keyword evidence="3" id="KW-0132">Cell division</keyword>
<gene>
    <name evidence="3" type="ORF">AQ490_01850</name>
</gene>
<feature type="region of interest" description="Disordered" evidence="2">
    <location>
        <begin position="144"/>
        <end position="171"/>
    </location>
</feature>
<feature type="coiled-coil region" evidence="1">
    <location>
        <begin position="94"/>
        <end position="121"/>
    </location>
</feature>
<sequence>MDVQKKLDEIVAAVEGARSMPMSASCVVNRAELLTMLQEVREALPGSLAQAQAVLGDREEVLAEARREAQRIVESAHAERGSLISDTQVARQSQDQADRILDDARREAEEVRAEADDYVDSKLANFEVVLTKTLAAVDRGREKLLGRGPGLDEHGEPDAELPERSSDPDELRRQADAYVDAKMASFEAVLGKTLEAVGRGRLKLLGRRPIDDLADYTALADQQQVSVGPHQSDAEFVAALAGQGPAAAPVPPRPQAAPAGYDTGYGDAYQDGYDYGYAQPDGYAAGGAPQPGQQPDQVQQPPQPAYAPEGYGQDEYGAADAYGTQPGYAPGYGWQPGYDQGAYQTTGYDQPADGGYPGDPRATGQHDQPAPPAAQPAPGYGGSLDETSFFDTSVIDVAQLRELDQRS</sequence>
<dbReference type="GO" id="GO:0051301">
    <property type="term" value="P:cell division"/>
    <property type="evidence" value="ECO:0007669"/>
    <property type="project" value="UniProtKB-KW"/>
</dbReference>
<dbReference type="PANTHER" id="PTHR38010:SF1">
    <property type="entry name" value="SLR0848 PROTEIN"/>
    <property type="match status" value="1"/>
</dbReference>
<keyword evidence="3" id="KW-0131">Cell cycle</keyword>
<dbReference type="PANTHER" id="PTHR38010">
    <property type="entry name" value="SLR0848 PROTEIN"/>
    <property type="match status" value="1"/>
</dbReference>
<organism evidence="3 4">
    <name type="scientific">Wenjunlia vitaminophila</name>
    <name type="common">Streptomyces vitaminophilus</name>
    <dbReference type="NCBI Taxonomy" id="76728"/>
    <lineage>
        <taxon>Bacteria</taxon>
        <taxon>Bacillati</taxon>
        <taxon>Actinomycetota</taxon>
        <taxon>Actinomycetes</taxon>
        <taxon>Kitasatosporales</taxon>
        <taxon>Streptomycetaceae</taxon>
        <taxon>Wenjunlia</taxon>
    </lineage>
</organism>
<dbReference type="RefSeq" id="WP_018385053.1">
    <property type="nucleotide sequence ID" value="NZ_LLZU01000002.1"/>
</dbReference>
<keyword evidence="1" id="KW-0175">Coiled coil</keyword>